<keyword evidence="2" id="KW-1185">Reference proteome</keyword>
<evidence type="ECO:0000313" key="1">
    <source>
        <dbReference type="EMBL" id="CAK9179601.1"/>
    </source>
</evidence>
<reference evidence="1 2" key="1">
    <citation type="submission" date="2024-02" db="EMBL/GenBank/DDBJ databases">
        <authorList>
            <person name="Vignale AGUSTIN F."/>
            <person name="Sosa J E."/>
            <person name="Modenutti C."/>
        </authorList>
    </citation>
    <scope>NUCLEOTIDE SEQUENCE [LARGE SCALE GENOMIC DNA]</scope>
</reference>
<name>A0ABC8UCW8_9AQUA</name>
<protein>
    <submittedName>
        <fullName evidence="1">Uncharacterized protein</fullName>
    </submittedName>
</protein>
<evidence type="ECO:0000313" key="2">
    <source>
        <dbReference type="Proteomes" id="UP001642360"/>
    </source>
</evidence>
<sequence length="336" mass="37265">MDSDFGIARELSDLQKLRSQYQPELPPCLQSSAKGFPCGLLVLIDLSDLGSHGCWLSTSSVSMKWSWIPSADRISRLDFFSIVLFCKVALQRQYQLHSGGLILNALASSVCWASLQCSVLPLSIFLCCRTSGTWTVIFCINSTNTSFSNLGIHTNTKTTISIAALEVFVSALSESAPVLWVRIAFHETLSRISYDEQRSAHGPSIPLVVQRLFTCLPSDTHKAAALSAALLVTFPYALSAALSDTISAALSIRRLYYQLAFHMPYQNPYERTFQLPYLQEPNRSFYLSAKVIQLVFKLSQAPTLSSEFATLSSKPTTLSSSLQHKICLQHYISWSI</sequence>
<dbReference type="EMBL" id="CAUOFW020007547">
    <property type="protein sequence ID" value="CAK9179601.1"/>
    <property type="molecule type" value="Genomic_DNA"/>
</dbReference>
<comment type="caution">
    <text evidence="1">The sequence shown here is derived from an EMBL/GenBank/DDBJ whole genome shotgun (WGS) entry which is preliminary data.</text>
</comment>
<accession>A0ABC8UCW8</accession>
<gene>
    <name evidence="1" type="ORF">ILEXP_LOCUS49540</name>
</gene>
<proteinExistence type="predicted"/>
<dbReference type="Proteomes" id="UP001642360">
    <property type="component" value="Unassembled WGS sequence"/>
</dbReference>
<organism evidence="1 2">
    <name type="scientific">Ilex paraguariensis</name>
    <name type="common">yerba mate</name>
    <dbReference type="NCBI Taxonomy" id="185542"/>
    <lineage>
        <taxon>Eukaryota</taxon>
        <taxon>Viridiplantae</taxon>
        <taxon>Streptophyta</taxon>
        <taxon>Embryophyta</taxon>
        <taxon>Tracheophyta</taxon>
        <taxon>Spermatophyta</taxon>
        <taxon>Magnoliopsida</taxon>
        <taxon>eudicotyledons</taxon>
        <taxon>Gunneridae</taxon>
        <taxon>Pentapetalae</taxon>
        <taxon>asterids</taxon>
        <taxon>campanulids</taxon>
        <taxon>Aquifoliales</taxon>
        <taxon>Aquifoliaceae</taxon>
        <taxon>Ilex</taxon>
    </lineage>
</organism>
<dbReference type="AlphaFoldDB" id="A0ABC8UCW8"/>